<keyword evidence="14" id="KW-0460">Magnesium</keyword>
<keyword evidence="8" id="KW-0808">Transferase</keyword>
<dbReference type="InterPro" id="IPR051997">
    <property type="entry name" value="STK_NEK"/>
</dbReference>
<dbReference type="InterPro" id="IPR009091">
    <property type="entry name" value="RCC1/BLIP-II"/>
</dbReference>
<dbReference type="InterPro" id="IPR011009">
    <property type="entry name" value="Kinase-like_dom_sf"/>
</dbReference>
<feature type="domain" description="Protein kinase" evidence="17">
    <location>
        <begin position="9"/>
        <end position="263"/>
    </location>
</feature>
<protein>
    <recommendedName>
        <fullName evidence="4">non-specific serine/threonine protein kinase</fullName>
        <ecNumber evidence="4">2.7.11.1</ecNumber>
    </recommendedName>
</protein>
<dbReference type="PROSITE" id="PS00108">
    <property type="entry name" value="PROTEIN_KINASE_ST"/>
    <property type="match status" value="1"/>
</dbReference>
<proteinExistence type="inferred from homology"/>
<dbReference type="InterPro" id="IPR000408">
    <property type="entry name" value="Reg_chr_condens"/>
</dbReference>
<dbReference type="InterPro" id="IPR017441">
    <property type="entry name" value="Protein_kinase_ATP_BS"/>
</dbReference>
<evidence type="ECO:0000256" key="5">
    <source>
        <dbReference type="ARBA" id="ARBA00022490"/>
    </source>
</evidence>
<feature type="repeat" description="RCC1" evidence="15">
    <location>
        <begin position="489"/>
        <end position="540"/>
    </location>
</feature>
<feature type="binding site" evidence="16">
    <location>
        <position position="38"/>
    </location>
    <ligand>
        <name>ATP</name>
        <dbReference type="ChEBI" id="CHEBI:30616"/>
    </ligand>
</feature>
<comment type="cofactor">
    <cofactor evidence="1">
        <name>Mg(2+)</name>
        <dbReference type="ChEBI" id="CHEBI:18420"/>
    </cofactor>
</comment>
<dbReference type="PANTHER" id="PTHR44535:SF4">
    <property type="entry name" value="SERINE_THREONINE-PROTEIN KINASE NEK8"/>
    <property type="match status" value="1"/>
</dbReference>
<dbReference type="SUPFAM" id="SSF50985">
    <property type="entry name" value="RCC1/BLIP-II"/>
    <property type="match status" value="1"/>
</dbReference>
<evidence type="ECO:0000259" key="17">
    <source>
        <dbReference type="PROSITE" id="PS50011"/>
    </source>
</evidence>
<evidence type="ECO:0000256" key="1">
    <source>
        <dbReference type="ARBA" id="ARBA00001946"/>
    </source>
</evidence>
<dbReference type="PRINTS" id="PR00633">
    <property type="entry name" value="RCCNDNSATION"/>
</dbReference>
<feature type="repeat" description="RCC1" evidence="15">
    <location>
        <begin position="437"/>
        <end position="488"/>
    </location>
</feature>
<keyword evidence="12" id="KW-0418">Kinase</keyword>
<evidence type="ECO:0000256" key="8">
    <source>
        <dbReference type="ARBA" id="ARBA00022679"/>
    </source>
</evidence>
<comment type="subcellular location">
    <subcellularLocation>
        <location evidence="2">Cytoplasm</location>
    </subcellularLocation>
</comment>
<keyword evidence="5" id="KW-0963">Cytoplasm</keyword>
<dbReference type="Gene3D" id="2.130.10.30">
    <property type="entry name" value="Regulator of chromosome condensation 1/beta-lactamase-inhibitor protein II"/>
    <property type="match status" value="2"/>
</dbReference>
<dbReference type="PROSITE" id="PS50012">
    <property type="entry name" value="RCC1_3"/>
    <property type="match status" value="4"/>
</dbReference>
<evidence type="ECO:0000256" key="9">
    <source>
        <dbReference type="ARBA" id="ARBA00022723"/>
    </source>
</evidence>
<evidence type="ECO:0000256" key="4">
    <source>
        <dbReference type="ARBA" id="ARBA00012513"/>
    </source>
</evidence>
<evidence type="ECO:0000256" key="6">
    <source>
        <dbReference type="ARBA" id="ARBA00022527"/>
    </source>
</evidence>
<dbReference type="InterPro" id="IPR000719">
    <property type="entry name" value="Prot_kinase_dom"/>
</dbReference>
<keyword evidence="18" id="KW-1185">Reference proteome</keyword>
<dbReference type="EC" id="2.7.11.1" evidence="4"/>
<dbReference type="Gene3D" id="1.10.510.10">
    <property type="entry name" value="Transferase(Phosphotransferase) domain 1"/>
    <property type="match status" value="1"/>
</dbReference>
<dbReference type="PRINTS" id="PR00109">
    <property type="entry name" value="TYRKINASE"/>
</dbReference>
<evidence type="ECO:0000313" key="18">
    <source>
        <dbReference type="Proteomes" id="UP000694941"/>
    </source>
</evidence>
<feature type="repeat" description="RCC1" evidence="15">
    <location>
        <begin position="600"/>
        <end position="652"/>
    </location>
</feature>
<evidence type="ECO:0000256" key="3">
    <source>
        <dbReference type="ARBA" id="ARBA00010886"/>
    </source>
</evidence>
<keyword evidence="6" id="KW-0723">Serine/threonine-protein kinase</keyword>
<evidence type="ECO:0000256" key="16">
    <source>
        <dbReference type="PROSITE-ProRule" id="PRU10141"/>
    </source>
</evidence>
<dbReference type="SMART" id="SM00220">
    <property type="entry name" value="S_TKc"/>
    <property type="match status" value="1"/>
</dbReference>
<evidence type="ECO:0000256" key="10">
    <source>
        <dbReference type="ARBA" id="ARBA00022737"/>
    </source>
</evidence>
<evidence type="ECO:0000256" key="2">
    <source>
        <dbReference type="ARBA" id="ARBA00004496"/>
    </source>
</evidence>
<evidence type="ECO:0000256" key="15">
    <source>
        <dbReference type="PROSITE-ProRule" id="PRU00235"/>
    </source>
</evidence>
<keyword evidence="11 16" id="KW-0547">Nucleotide-binding</keyword>
<dbReference type="Pfam" id="PF00069">
    <property type="entry name" value="Pkinase"/>
    <property type="match status" value="1"/>
</dbReference>
<dbReference type="InterPro" id="IPR001245">
    <property type="entry name" value="Ser-Thr/Tyr_kinase_cat_dom"/>
</dbReference>
<evidence type="ECO:0000256" key="7">
    <source>
        <dbReference type="ARBA" id="ARBA00022553"/>
    </source>
</evidence>
<feature type="repeat" description="RCC1" evidence="15">
    <location>
        <begin position="541"/>
        <end position="599"/>
    </location>
</feature>
<dbReference type="PROSITE" id="PS50011">
    <property type="entry name" value="PROTEIN_KINASE_DOM"/>
    <property type="match status" value="1"/>
</dbReference>
<keyword evidence="7" id="KW-0597">Phosphoprotein</keyword>
<dbReference type="PROSITE" id="PS00626">
    <property type="entry name" value="RCC1_2"/>
    <property type="match status" value="1"/>
</dbReference>
<gene>
    <name evidence="19" type="primary">LOC106464656</name>
</gene>
<keyword evidence="9" id="KW-0479">Metal-binding</keyword>
<evidence type="ECO:0000256" key="11">
    <source>
        <dbReference type="ARBA" id="ARBA00022741"/>
    </source>
</evidence>
<evidence type="ECO:0000256" key="12">
    <source>
        <dbReference type="ARBA" id="ARBA00022777"/>
    </source>
</evidence>
<dbReference type="SUPFAM" id="SSF56112">
    <property type="entry name" value="Protein kinase-like (PK-like)"/>
    <property type="match status" value="1"/>
</dbReference>
<keyword evidence="13 16" id="KW-0067">ATP-binding</keyword>
<organism evidence="18 19">
    <name type="scientific">Limulus polyphemus</name>
    <name type="common">Atlantic horseshoe crab</name>
    <dbReference type="NCBI Taxonomy" id="6850"/>
    <lineage>
        <taxon>Eukaryota</taxon>
        <taxon>Metazoa</taxon>
        <taxon>Ecdysozoa</taxon>
        <taxon>Arthropoda</taxon>
        <taxon>Chelicerata</taxon>
        <taxon>Merostomata</taxon>
        <taxon>Xiphosura</taxon>
        <taxon>Limulidae</taxon>
        <taxon>Limulus</taxon>
    </lineage>
</organism>
<comment type="similarity">
    <text evidence="3">Belongs to the protein kinase superfamily. NEK Ser/Thr protein kinase family. NIMA subfamily.</text>
</comment>
<evidence type="ECO:0000313" key="19">
    <source>
        <dbReference type="RefSeq" id="XP_022248105.1"/>
    </source>
</evidence>
<dbReference type="PROSITE" id="PS00107">
    <property type="entry name" value="PROTEIN_KINASE_ATP"/>
    <property type="match status" value="1"/>
</dbReference>
<dbReference type="Pfam" id="PF25390">
    <property type="entry name" value="WD40_RLD"/>
    <property type="match status" value="1"/>
</dbReference>
<dbReference type="Proteomes" id="UP000694941">
    <property type="component" value="Unplaced"/>
</dbReference>
<dbReference type="PANTHER" id="PTHR44535">
    <property type="entry name" value="PROTEIN CBG16200"/>
    <property type="match status" value="1"/>
</dbReference>
<evidence type="ECO:0000256" key="14">
    <source>
        <dbReference type="ARBA" id="ARBA00022842"/>
    </source>
</evidence>
<evidence type="ECO:0000256" key="13">
    <source>
        <dbReference type="ARBA" id="ARBA00022840"/>
    </source>
</evidence>
<reference evidence="19" key="1">
    <citation type="submission" date="2025-08" db="UniProtKB">
        <authorList>
            <consortium name="RefSeq"/>
        </authorList>
    </citation>
    <scope>IDENTIFICATION</scope>
    <source>
        <tissue evidence="19">Muscle</tissue>
    </source>
</reference>
<dbReference type="InterPro" id="IPR058923">
    <property type="entry name" value="RCC1-like_dom"/>
</dbReference>
<keyword evidence="10" id="KW-0677">Repeat</keyword>
<accession>A0ABM1SWU9</accession>
<name>A0ABM1SWU9_LIMPO</name>
<dbReference type="Gene3D" id="3.30.200.20">
    <property type="entry name" value="Phosphorylase Kinase, domain 1"/>
    <property type="match status" value="1"/>
</dbReference>
<dbReference type="RefSeq" id="XP_022248105.1">
    <property type="nucleotide sequence ID" value="XM_022392397.1"/>
</dbReference>
<dbReference type="GeneID" id="106464656"/>
<dbReference type="InterPro" id="IPR008271">
    <property type="entry name" value="Ser/Thr_kinase_AS"/>
</dbReference>
<sequence>MMENIGDKFEHIRVVGRGAFGSVHLCRRLSDGKQVIIKQIPVEQMTREEKQQSLSEAKVHSKLDHPNIIAYYDHFLGEKSIVIVMEYAAGGTLYDYLQQRHGAFLQEEEVLNFFIQIVMALDHVHSRKVLHRDLKSQNILLNERKDTLKIGDFGISKVLDSKTKASSVVGTPCYISPELCEGKHYNQKSDIWALGCVLYELLTLKRPFEATNLPALVLKIMHGSFAPIADHYSSELRQMLLSMLHRDPQKRPTIRQIIVQPIIFGLMYCLYTDIGTIPCISRSSQRPSFSSPVQLQGFANEHPDSALSELLYLVQKDFSAKDGECKTESVAACSAVYYWGGSYSTPHHLPLPSSDTEIVSISLGRTQMAGLTRDGRVVLWKVGETKEKEDTTGTTQAKISISDSSVFYPVFLEEKAGVHIVQIVCGNLFTLLLTDRGILLSFGSGSNGCLGHGDYNDVSQPKIVEELLGVDVKAVACGSSHVVVLTREHTVYTWGRGQNGRLGLGKSDSFVLPQKVPLLAACEPEQIYCGHDCTFLLTSTKEIYACGSNRHNKLAVDTPSHPHKEEAYMFVPVKTEPFPDVQVKSVGAGASHTAFLSEQGEVFTVGSNQDGRLGTETTETIPNRVIKVEGFGTSKVSQIACGDSFTVALTEIVLSTWHSCSTSGT</sequence>